<feature type="region of interest" description="Disordered" evidence="1">
    <location>
        <begin position="297"/>
        <end position="316"/>
    </location>
</feature>
<protein>
    <submittedName>
        <fullName evidence="3">Transcriptional regulator with XRE-family HTH domain</fullName>
    </submittedName>
</protein>
<feature type="region of interest" description="Disordered" evidence="1">
    <location>
        <begin position="1"/>
        <end position="23"/>
    </location>
</feature>
<keyword evidence="4" id="KW-1185">Reference proteome</keyword>
<dbReference type="InterPro" id="IPR041413">
    <property type="entry name" value="MLTR_LBD"/>
</dbReference>
<dbReference type="Proteomes" id="UP000582643">
    <property type="component" value="Unassembled WGS sequence"/>
</dbReference>
<dbReference type="GO" id="GO:0003677">
    <property type="term" value="F:DNA binding"/>
    <property type="evidence" value="ECO:0007669"/>
    <property type="project" value="InterPro"/>
</dbReference>
<reference evidence="3 4" key="1">
    <citation type="submission" date="2020-08" db="EMBL/GenBank/DDBJ databases">
        <title>Genomic Encyclopedia of Type Strains, Phase III (KMG-III): the genomes of soil and plant-associated and newly described type strains.</title>
        <authorList>
            <person name="Whitman W."/>
        </authorList>
    </citation>
    <scope>NUCLEOTIDE SEQUENCE [LARGE SCALE GENOMIC DNA]</scope>
    <source>
        <strain evidence="3 4">SFB5A</strain>
    </source>
</reference>
<sequence>MTPASPIDPASDSGSAGGEAARRRSELGAFLRLRRERIDPEDVGLSRGTRRRTPGLRREEVAQLSGIGVAWYTWLEQGRRINPSVQVLDAIARTLRLDRTERDHLYRLADVPGVPLDVSARAPQPPEHQTILDALTPLPASIVTARYDVLAFNDAYAALDPGLALLPPPDRNVLRHLFTSDEHLQPLVEWEREVSFMVAQLRAESGRHLGDPHWTEFIRQLSERSTRFAEMWARHEVASSVTRRKSFWTVDGDQLSVIATGCVMTSAPDTKMWIYTPDGEETERLLGELVDRYRESGPAGLLEQGARTGRGRRSAH</sequence>
<dbReference type="PANTHER" id="PTHR35010">
    <property type="entry name" value="BLL4672 PROTEIN-RELATED"/>
    <property type="match status" value="1"/>
</dbReference>
<gene>
    <name evidence="3" type="ORF">GGE06_000282</name>
</gene>
<dbReference type="Gene3D" id="3.30.450.180">
    <property type="match status" value="1"/>
</dbReference>
<dbReference type="CDD" id="cd00093">
    <property type="entry name" value="HTH_XRE"/>
    <property type="match status" value="1"/>
</dbReference>
<dbReference type="RefSeq" id="WP_312882995.1">
    <property type="nucleotide sequence ID" value="NZ_JACHJY010000001.1"/>
</dbReference>
<organism evidence="3 4">
    <name type="scientific">Streptomyces nymphaeiformis</name>
    <dbReference type="NCBI Taxonomy" id="2663842"/>
    <lineage>
        <taxon>Bacteria</taxon>
        <taxon>Bacillati</taxon>
        <taxon>Actinomycetota</taxon>
        <taxon>Actinomycetes</taxon>
        <taxon>Kitasatosporales</taxon>
        <taxon>Streptomycetaceae</taxon>
        <taxon>Streptomyces</taxon>
    </lineage>
</organism>
<dbReference type="Pfam" id="PF13560">
    <property type="entry name" value="HTH_31"/>
    <property type="match status" value="1"/>
</dbReference>
<dbReference type="InterPro" id="IPR001387">
    <property type="entry name" value="Cro/C1-type_HTH"/>
</dbReference>
<evidence type="ECO:0000313" key="4">
    <source>
        <dbReference type="Proteomes" id="UP000582643"/>
    </source>
</evidence>
<dbReference type="SUPFAM" id="SSF47413">
    <property type="entry name" value="lambda repressor-like DNA-binding domains"/>
    <property type="match status" value="1"/>
</dbReference>
<proteinExistence type="predicted"/>
<dbReference type="EMBL" id="JACHJY010000001">
    <property type="protein sequence ID" value="MBB4979394.1"/>
    <property type="molecule type" value="Genomic_DNA"/>
</dbReference>
<dbReference type="AlphaFoldDB" id="A0A7W7TU47"/>
<evidence type="ECO:0000256" key="1">
    <source>
        <dbReference type="SAM" id="MobiDB-lite"/>
    </source>
</evidence>
<dbReference type="Pfam" id="PF17765">
    <property type="entry name" value="MLTR_LBD"/>
    <property type="match status" value="1"/>
</dbReference>
<dbReference type="Gene3D" id="1.10.260.40">
    <property type="entry name" value="lambda repressor-like DNA-binding domains"/>
    <property type="match status" value="1"/>
</dbReference>
<name>A0A7W7TU47_9ACTN</name>
<comment type="caution">
    <text evidence="3">The sequence shown here is derived from an EMBL/GenBank/DDBJ whole genome shotgun (WGS) entry which is preliminary data.</text>
</comment>
<evidence type="ECO:0000313" key="3">
    <source>
        <dbReference type="EMBL" id="MBB4979394.1"/>
    </source>
</evidence>
<dbReference type="SMART" id="SM00530">
    <property type="entry name" value="HTH_XRE"/>
    <property type="match status" value="1"/>
</dbReference>
<dbReference type="InterPro" id="IPR010982">
    <property type="entry name" value="Lambda_DNA-bd_dom_sf"/>
</dbReference>
<accession>A0A7W7TU47</accession>
<dbReference type="PANTHER" id="PTHR35010:SF2">
    <property type="entry name" value="BLL4672 PROTEIN"/>
    <property type="match status" value="1"/>
</dbReference>
<evidence type="ECO:0000259" key="2">
    <source>
        <dbReference type="SMART" id="SM00530"/>
    </source>
</evidence>
<feature type="domain" description="HTH cro/C1-type" evidence="2">
    <location>
        <begin position="30"/>
        <end position="102"/>
    </location>
</feature>